<evidence type="ECO:0000313" key="1">
    <source>
        <dbReference type="EMBL" id="GFY03939.1"/>
    </source>
</evidence>
<protein>
    <submittedName>
        <fullName evidence="1">DUF1758 domain-containing protein</fullName>
    </submittedName>
</protein>
<dbReference type="AlphaFoldDB" id="A0A8X6VDZ0"/>
<dbReference type="GO" id="GO:0071897">
    <property type="term" value="P:DNA biosynthetic process"/>
    <property type="evidence" value="ECO:0007669"/>
    <property type="project" value="UniProtKB-ARBA"/>
</dbReference>
<keyword evidence="2" id="KW-1185">Reference proteome</keyword>
<dbReference type="EMBL" id="BMAU01021243">
    <property type="protein sequence ID" value="GFY03939.1"/>
    <property type="molecule type" value="Genomic_DNA"/>
</dbReference>
<sequence length="117" mass="13459">MDLNGWLAEGIIEEVSKNKVNCYGNYLPHHALIKLSSSTTPIHPVFDASARLANYPSLNQCLACGPNLIELIPDIVLRFRERESNLSVITDIRKAFLHINIHKEDRDFLRFLWWEDG</sequence>
<reference evidence="1" key="1">
    <citation type="submission" date="2020-08" db="EMBL/GenBank/DDBJ databases">
        <title>Multicomponent nature underlies the extraordinary mechanical properties of spider dragline silk.</title>
        <authorList>
            <person name="Kono N."/>
            <person name="Nakamura H."/>
            <person name="Mori M."/>
            <person name="Yoshida Y."/>
            <person name="Ohtoshi R."/>
            <person name="Malay A.D."/>
            <person name="Moran D.A.P."/>
            <person name="Tomita M."/>
            <person name="Numata K."/>
            <person name="Arakawa K."/>
        </authorList>
    </citation>
    <scope>NUCLEOTIDE SEQUENCE</scope>
</reference>
<dbReference type="InterPro" id="IPR043502">
    <property type="entry name" value="DNA/RNA_pol_sf"/>
</dbReference>
<dbReference type="SUPFAM" id="SSF56672">
    <property type="entry name" value="DNA/RNA polymerases"/>
    <property type="match status" value="1"/>
</dbReference>
<dbReference type="PANTHER" id="PTHR47331:SF1">
    <property type="entry name" value="GAG-LIKE PROTEIN"/>
    <property type="match status" value="1"/>
</dbReference>
<organism evidence="1 2">
    <name type="scientific">Trichonephila clavipes</name>
    <name type="common">Golden silk orbweaver</name>
    <name type="synonym">Nephila clavipes</name>
    <dbReference type="NCBI Taxonomy" id="2585209"/>
    <lineage>
        <taxon>Eukaryota</taxon>
        <taxon>Metazoa</taxon>
        <taxon>Ecdysozoa</taxon>
        <taxon>Arthropoda</taxon>
        <taxon>Chelicerata</taxon>
        <taxon>Arachnida</taxon>
        <taxon>Araneae</taxon>
        <taxon>Araneomorphae</taxon>
        <taxon>Entelegynae</taxon>
        <taxon>Araneoidea</taxon>
        <taxon>Nephilidae</taxon>
        <taxon>Trichonephila</taxon>
    </lineage>
</organism>
<proteinExistence type="predicted"/>
<dbReference type="PANTHER" id="PTHR47331">
    <property type="entry name" value="PHD-TYPE DOMAIN-CONTAINING PROTEIN"/>
    <property type="match status" value="1"/>
</dbReference>
<dbReference type="Proteomes" id="UP000887159">
    <property type="component" value="Unassembled WGS sequence"/>
</dbReference>
<gene>
    <name evidence="1" type="primary">AVEN_190516_1</name>
    <name evidence="1" type="ORF">TNCV_1197181</name>
</gene>
<evidence type="ECO:0000313" key="2">
    <source>
        <dbReference type="Proteomes" id="UP000887159"/>
    </source>
</evidence>
<accession>A0A8X6VDZ0</accession>
<comment type="caution">
    <text evidence="1">The sequence shown here is derived from an EMBL/GenBank/DDBJ whole genome shotgun (WGS) entry which is preliminary data.</text>
</comment>
<name>A0A8X6VDZ0_TRICX</name>